<dbReference type="InterPro" id="IPR010994">
    <property type="entry name" value="RuvA_2-like"/>
</dbReference>
<dbReference type="Gene3D" id="3.30.420.10">
    <property type="entry name" value="Ribonuclease H-like superfamily/Ribonuclease H"/>
    <property type="match status" value="1"/>
</dbReference>
<proteinExistence type="inferred from homology"/>
<dbReference type="FunCoup" id="A0A6P8HYJ8">
    <property type="interactions" value="491"/>
</dbReference>
<dbReference type="Proteomes" id="UP000515163">
    <property type="component" value="Unplaced"/>
</dbReference>
<gene>
    <name evidence="12" type="primary">LOC116294276</name>
</gene>
<reference evidence="12" key="1">
    <citation type="submission" date="2025-08" db="UniProtKB">
        <authorList>
            <consortium name="RefSeq"/>
        </authorList>
    </citation>
    <scope>IDENTIFICATION</scope>
    <source>
        <tissue evidence="12">Tentacle</tissue>
    </source>
</reference>
<dbReference type="InterPro" id="IPR015242">
    <property type="entry name" value="Ydc2_cat"/>
</dbReference>
<evidence type="ECO:0000259" key="10">
    <source>
        <dbReference type="Pfam" id="PF09159"/>
    </source>
</evidence>
<dbReference type="AlphaFoldDB" id="A0A6P8HYJ8"/>
<dbReference type="GO" id="GO:0003676">
    <property type="term" value="F:nucleic acid binding"/>
    <property type="evidence" value="ECO:0007669"/>
    <property type="project" value="InterPro"/>
</dbReference>
<evidence type="ECO:0000256" key="6">
    <source>
        <dbReference type="ARBA" id="ARBA00023128"/>
    </source>
</evidence>
<evidence type="ECO:0000256" key="9">
    <source>
        <dbReference type="ARBA" id="ARBA00025262"/>
    </source>
</evidence>
<dbReference type="SUPFAM" id="SSF53098">
    <property type="entry name" value="Ribonuclease H-like"/>
    <property type="match status" value="1"/>
</dbReference>
<keyword evidence="4" id="KW-0809">Transit peptide</keyword>
<dbReference type="RefSeq" id="XP_031557697.1">
    <property type="nucleotide sequence ID" value="XM_031701837.1"/>
</dbReference>
<evidence type="ECO:0000256" key="5">
    <source>
        <dbReference type="ARBA" id="ARBA00023015"/>
    </source>
</evidence>
<keyword evidence="6" id="KW-0496">Mitochondrion</keyword>
<evidence type="ECO:0000256" key="7">
    <source>
        <dbReference type="ARBA" id="ARBA00023163"/>
    </source>
</evidence>
<dbReference type="GO" id="GO:0030337">
    <property type="term" value="F:DNA polymerase processivity factor activity"/>
    <property type="evidence" value="ECO:0007669"/>
    <property type="project" value="TreeGrafter"/>
</dbReference>
<comment type="function">
    <text evidence="9">Transcription elongation factor which increases mitochondrial RNA polymerase processivity. Regulates transcription of the mitochondrial genome, including genes important for the oxidative phosphorylation machinery.</text>
</comment>
<keyword evidence="5" id="KW-0805">Transcription regulation</keyword>
<dbReference type="PANTHER" id="PTHR21053:SF2">
    <property type="entry name" value="TRANSCRIPTION ELONGATION FACTOR, MITOCHONDRIAL"/>
    <property type="match status" value="1"/>
</dbReference>
<evidence type="ECO:0000256" key="4">
    <source>
        <dbReference type="ARBA" id="ARBA00022946"/>
    </source>
</evidence>
<dbReference type="InterPro" id="IPR036397">
    <property type="entry name" value="RNaseH_sf"/>
</dbReference>
<evidence type="ECO:0000313" key="11">
    <source>
        <dbReference type="Proteomes" id="UP000515163"/>
    </source>
</evidence>
<sequence>MTTRWFQHLWVQGNRLFHYNALGRVRKFGERRLLCNFSAAVEDSCTKTNVNTKKKGKTKRQEVNITLDLTEEQSQGILNELNTRTLEQLTNTKNIGKNKAEALVNYRDEQGPLTSLLQLKDVKGFGKGFFSWLEENGELPATTKKFSRQHDVLNTLVNEDQKNNIQDIVSIDIGLQNAAWIHMDRKCNVLAWRQAYISKPKPYNPALLKPQIQTFVDSLPKTDAYIVEMQSHRVGKHAVALLPFVLHLRIMEAMIHCLLPPPVIPLDPHYTSKYFGLPTGHAQKKKAAVSLVQSLFLERQELAIEEECESFLKEKSGLQGSEMIVEGLVRNPMSSDAKDRQTSEDGELVVPNSTCPNFKLQISAELIEYFQSCKKKDDLSDSLLQALAFFNLLSESEN</sequence>
<keyword evidence="11" id="KW-1185">Reference proteome</keyword>
<evidence type="ECO:0000256" key="2">
    <source>
        <dbReference type="ARBA" id="ARBA00009086"/>
    </source>
</evidence>
<evidence type="ECO:0000313" key="12">
    <source>
        <dbReference type="RefSeq" id="XP_031557697.1"/>
    </source>
</evidence>
<evidence type="ECO:0000256" key="3">
    <source>
        <dbReference type="ARBA" id="ARBA00017000"/>
    </source>
</evidence>
<dbReference type="OrthoDB" id="5949570at2759"/>
<accession>A0A6P8HYJ8</accession>
<dbReference type="InterPro" id="IPR039150">
    <property type="entry name" value="TEFM"/>
</dbReference>
<dbReference type="InParanoid" id="A0A6P8HYJ8"/>
<protein>
    <recommendedName>
        <fullName evidence="3">Transcription elongation factor, mitochondrial</fullName>
    </recommendedName>
</protein>
<evidence type="ECO:0000256" key="1">
    <source>
        <dbReference type="ARBA" id="ARBA00004436"/>
    </source>
</evidence>
<comment type="similarity">
    <text evidence="2">Belongs to the TEFM family.</text>
</comment>
<keyword evidence="7" id="KW-0804">Transcription</keyword>
<dbReference type="InterPro" id="IPR012337">
    <property type="entry name" value="RNaseH-like_sf"/>
</dbReference>
<dbReference type="Gene3D" id="1.10.150.280">
    <property type="entry name" value="AF1531-like domain"/>
    <property type="match status" value="1"/>
</dbReference>
<comment type="subcellular location">
    <subcellularLocation>
        <location evidence="1">Mitochondrion matrix</location>
        <location evidence="1">Mitochondrion nucleoid</location>
    </subcellularLocation>
</comment>
<keyword evidence="8" id="KW-1135">Mitochondrion nucleoid</keyword>
<feature type="domain" description="Mitochondrial resolvase Ydc2 catalytic" evidence="10">
    <location>
        <begin position="168"/>
        <end position="395"/>
    </location>
</feature>
<dbReference type="Pfam" id="PF12836">
    <property type="entry name" value="HHH_3"/>
    <property type="match status" value="1"/>
</dbReference>
<name>A0A6P8HYJ8_ACTTE</name>
<dbReference type="Pfam" id="PF09159">
    <property type="entry name" value="Ydc2-catalyt"/>
    <property type="match status" value="1"/>
</dbReference>
<dbReference type="SUPFAM" id="SSF47781">
    <property type="entry name" value="RuvA domain 2-like"/>
    <property type="match status" value="1"/>
</dbReference>
<dbReference type="PANTHER" id="PTHR21053">
    <property type="entry name" value="TRANSCRIPTION ELONGATION FACTOR, MITOCHONDRIAL"/>
    <property type="match status" value="1"/>
</dbReference>
<evidence type="ECO:0000256" key="8">
    <source>
        <dbReference type="ARBA" id="ARBA00023271"/>
    </source>
</evidence>
<dbReference type="GO" id="GO:0006392">
    <property type="term" value="P:transcription elongation by mitochondrial RNA polymerase"/>
    <property type="evidence" value="ECO:0007669"/>
    <property type="project" value="InterPro"/>
</dbReference>
<dbReference type="KEGG" id="aten:116294276"/>
<dbReference type="GO" id="GO:0042645">
    <property type="term" value="C:mitochondrial nucleoid"/>
    <property type="evidence" value="ECO:0007669"/>
    <property type="project" value="UniProtKB-SubCell"/>
</dbReference>
<dbReference type="GeneID" id="116294276"/>
<organism evidence="11 12">
    <name type="scientific">Actinia tenebrosa</name>
    <name type="common">Australian red waratah sea anemone</name>
    <dbReference type="NCBI Taxonomy" id="6105"/>
    <lineage>
        <taxon>Eukaryota</taxon>
        <taxon>Metazoa</taxon>
        <taxon>Cnidaria</taxon>
        <taxon>Anthozoa</taxon>
        <taxon>Hexacorallia</taxon>
        <taxon>Actiniaria</taxon>
        <taxon>Actiniidae</taxon>
        <taxon>Actinia</taxon>
    </lineage>
</organism>